<keyword evidence="9 17" id="KW-0418">Kinase</keyword>
<evidence type="ECO:0000259" key="16">
    <source>
        <dbReference type="PROSITE" id="PS50885"/>
    </source>
</evidence>
<dbReference type="SUPFAM" id="SSF47384">
    <property type="entry name" value="Homodimeric domain of signal transducing histidine kinase"/>
    <property type="match status" value="1"/>
</dbReference>
<dbReference type="CDD" id="cd06225">
    <property type="entry name" value="HAMP"/>
    <property type="match status" value="1"/>
</dbReference>
<feature type="domain" description="HAMP" evidence="16">
    <location>
        <begin position="297"/>
        <end position="349"/>
    </location>
</feature>
<organism evidence="17 18">
    <name type="scientific">Candidatus Magnetominusculus xianensis</name>
    <dbReference type="NCBI Taxonomy" id="1748249"/>
    <lineage>
        <taxon>Bacteria</taxon>
        <taxon>Pseudomonadati</taxon>
        <taxon>Nitrospirota</taxon>
        <taxon>Nitrospiria</taxon>
        <taxon>Nitrospirales</taxon>
        <taxon>Nitrospiraceae</taxon>
        <taxon>Candidatus Magnetominusculus</taxon>
    </lineage>
</organism>
<dbReference type="PROSITE" id="PS50885">
    <property type="entry name" value="HAMP"/>
    <property type="match status" value="1"/>
</dbReference>
<keyword evidence="7 13" id="KW-0812">Transmembrane</keyword>
<dbReference type="Gene3D" id="3.30.565.10">
    <property type="entry name" value="Histidine kinase-like ATPase, C-terminal domain"/>
    <property type="match status" value="1"/>
</dbReference>
<dbReference type="PROSITE" id="PS50113">
    <property type="entry name" value="PAC"/>
    <property type="match status" value="1"/>
</dbReference>
<dbReference type="SMART" id="SM00086">
    <property type="entry name" value="PAC"/>
    <property type="match status" value="1"/>
</dbReference>
<evidence type="ECO:0000256" key="1">
    <source>
        <dbReference type="ARBA" id="ARBA00000085"/>
    </source>
</evidence>
<dbReference type="Gene3D" id="3.30.450.20">
    <property type="entry name" value="PAS domain"/>
    <property type="match status" value="1"/>
</dbReference>
<dbReference type="Pfam" id="PF08447">
    <property type="entry name" value="PAS_3"/>
    <property type="match status" value="1"/>
</dbReference>
<dbReference type="SMART" id="SM00387">
    <property type="entry name" value="HATPase_c"/>
    <property type="match status" value="1"/>
</dbReference>
<comment type="catalytic activity">
    <reaction evidence="1">
        <text>ATP + protein L-histidine = ADP + protein N-phospho-L-histidine.</text>
        <dbReference type="EC" id="2.7.13.3"/>
    </reaction>
</comment>
<feature type="transmembrane region" description="Helical" evidence="13">
    <location>
        <begin position="12"/>
        <end position="31"/>
    </location>
</feature>
<evidence type="ECO:0000256" key="13">
    <source>
        <dbReference type="SAM" id="Phobius"/>
    </source>
</evidence>
<evidence type="ECO:0000256" key="11">
    <source>
        <dbReference type="ARBA" id="ARBA00022989"/>
    </source>
</evidence>
<keyword evidence="8" id="KW-0547">Nucleotide-binding</keyword>
<evidence type="ECO:0000256" key="9">
    <source>
        <dbReference type="ARBA" id="ARBA00022777"/>
    </source>
</evidence>
<dbReference type="Pfam" id="PF02518">
    <property type="entry name" value="HATPase_c"/>
    <property type="match status" value="1"/>
</dbReference>
<proteinExistence type="predicted"/>
<gene>
    <name evidence="17" type="ORF">ASN18_2390</name>
</gene>
<dbReference type="EMBL" id="LNQR01000083">
    <property type="protein sequence ID" value="KWT82801.1"/>
    <property type="molecule type" value="Genomic_DNA"/>
</dbReference>
<dbReference type="InterPro" id="IPR013655">
    <property type="entry name" value="PAS_fold_3"/>
</dbReference>
<evidence type="ECO:0000256" key="7">
    <source>
        <dbReference type="ARBA" id="ARBA00022692"/>
    </source>
</evidence>
<dbReference type="PRINTS" id="PR00344">
    <property type="entry name" value="BCTRLSENSOR"/>
</dbReference>
<protein>
    <recommendedName>
        <fullName evidence="3">histidine kinase</fullName>
        <ecNumber evidence="3">2.7.13.3</ecNumber>
    </recommendedName>
</protein>
<evidence type="ECO:0000256" key="12">
    <source>
        <dbReference type="ARBA" id="ARBA00023012"/>
    </source>
</evidence>
<dbReference type="InterPro" id="IPR000014">
    <property type="entry name" value="PAS"/>
</dbReference>
<evidence type="ECO:0000259" key="14">
    <source>
        <dbReference type="PROSITE" id="PS50109"/>
    </source>
</evidence>
<dbReference type="InterPro" id="IPR003660">
    <property type="entry name" value="HAMP_dom"/>
</dbReference>
<dbReference type="SUPFAM" id="SSF158472">
    <property type="entry name" value="HAMP domain-like"/>
    <property type="match status" value="1"/>
</dbReference>
<dbReference type="Gene3D" id="6.10.340.10">
    <property type="match status" value="1"/>
</dbReference>
<dbReference type="NCBIfam" id="TIGR00229">
    <property type="entry name" value="sensory_box"/>
    <property type="match status" value="1"/>
</dbReference>
<evidence type="ECO:0000259" key="15">
    <source>
        <dbReference type="PROSITE" id="PS50113"/>
    </source>
</evidence>
<dbReference type="InterPro" id="IPR003661">
    <property type="entry name" value="HisK_dim/P_dom"/>
</dbReference>
<dbReference type="InterPro" id="IPR029151">
    <property type="entry name" value="Sensor-like_sf"/>
</dbReference>
<evidence type="ECO:0000313" key="17">
    <source>
        <dbReference type="EMBL" id="KWT82801.1"/>
    </source>
</evidence>
<dbReference type="InterPro" id="IPR001610">
    <property type="entry name" value="PAC"/>
</dbReference>
<dbReference type="InterPro" id="IPR000700">
    <property type="entry name" value="PAS-assoc_C"/>
</dbReference>
<evidence type="ECO:0000256" key="10">
    <source>
        <dbReference type="ARBA" id="ARBA00022840"/>
    </source>
</evidence>
<keyword evidence="10" id="KW-0067">ATP-binding</keyword>
<evidence type="ECO:0000256" key="3">
    <source>
        <dbReference type="ARBA" id="ARBA00012438"/>
    </source>
</evidence>
<comment type="caution">
    <text evidence="17">The sequence shown here is derived from an EMBL/GenBank/DDBJ whole genome shotgun (WGS) entry which is preliminary data.</text>
</comment>
<dbReference type="CDD" id="cd00075">
    <property type="entry name" value="HATPase"/>
    <property type="match status" value="1"/>
</dbReference>
<keyword evidence="6 17" id="KW-0808">Transferase</keyword>
<dbReference type="Pfam" id="PF00672">
    <property type="entry name" value="HAMP"/>
    <property type="match status" value="1"/>
</dbReference>
<dbReference type="Gene3D" id="1.10.287.130">
    <property type="match status" value="1"/>
</dbReference>
<dbReference type="InterPro" id="IPR004358">
    <property type="entry name" value="Sig_transdc_His_kin-like_C"/>
</dbReference>
<name>A0ABR5SD66_9BACT</name>
<dbReference type="InterPro" id="IPR005467">
    <property type="entry name" value="His_kinase_dom"/>
</dbReference>
<keyword evidence="5" id="KW-0597">Phosphoprotein</keyword>
<dbReference type="InterPro" id="IPR029150">
    <property type="entry name" value="dCache_3"/>
</dbReference>
<dbReference type="PANTHER" id="PTHR43065:SF10">
    <property type="entry name" value="PEROXIDE STRESS-ACTIVATED HISTIDINE KINASE MAK3"/>
    <property type="match status" value="1"/>
</dbReference>
<evidence type="ECO:0000256" key="6">
    <source>
        <dbReference type="ARBA" id="ARBA00022679"/>
    </source>
</evidence>
<dbReference type="CDD" id="cd00082">
    <property type="entry name" value="HisKA"/>
    <property type="match status" value="1"/>
</dbReference>
<sequence>MKKLQNRILVNFLPLTIIPALIIIIVCVTLMERQIAETFGLMLRNGIRGVDEEFDFMEHRFLDNARSIAESEDIVAMTERQDNKALLDELPRIQTLLGASSIRVYNHEGLALAGGNYRVPTEYNNDISKKIVTQVLREKDICAVMKTNKGVGFDSFVQIRVKGNPVGVLEVIKLLDYDLLSQMKAEFGTDMIVYNGEHPQAITMTNASIMTDPNLIAMIGSANTNQRELTMEMVLGGLVYYVGVKPIMYETEQIGTLVFAASGEKAYRERMILKIAVLPSIAILLLTAIYMSRRVSLKVVQPIKTLCKVTQEISEGSRSVTADIKSDDEVGVLADSFNKMIKELRMHQNHLNVLVEEKTRELIETNKDLLNEMIARKKAQSQNELTLNLLQNIADNVPGAIYQFRLHKNGSSCFPYASAAFREIFRVDPNEVREDASVVFSVIHPDDYDGVIASVNKSAQDLTHWHHEIRLLFDDGTMRWVLASSKPQKEADNSVIWHGFITDITERKHMEEELVELNRTLEQRITQETDKRLIHEQILIQQSKMAAMGEMIGLIAHQWRQPLNAIGLNVQDIKDSYNFGELNENTIEQIVSTTMNQIFFMSKTIDDFRDFFKPSKKKLVFDVRKTIEELLSMFMQVFSKSNIDVLINTAPDTLPFTEGYPNEFKQVLLNILNNAKDAINSDGSTPIQIRGQIELTIENNEVKDKIIISIRDNGGGIPAHIIDKIFEPYYSTKGREGTGLGLYMSKTIVETNMGGTLTVRNTDNGAEFVISLEASAQQDALSQADL</sequence>
<evidence type="ECO:0000256" key="8">
    <source>
        <dbReference type="ARBA" id="ARBA00022741"/>
    </source>
</evidence>
<comment type="subcellular location">
    <subcellularLocation>
        <location evidence="2">Cell membrane</location>
        <topology evidence="2">Multi-pass membrane protein</topology>
    </subcellularLocation>
</comment>
<keyword evidence="11 13" id="KW-1133">Transmembrane helix</keyword>
<evidence type="ECO:0000313" key="18">
    <source>
        <dbReference type="Proteomes" id="UP000060487"/>
    </source>
</evidence>
<dbReference type="SMART" id="SM00304">
    <property type="entry name" value="HAMP"/>
    <property type="match status" value="1"/>
</dbReference>
<dbReference type="SUPFAM" id="SSF103190">
    <property type="entry name" value="Sensory domain-like"/>
    <property type="match status" value="1"/>
</dbReference>
<dbReference type="EC" id="2.7.13.3" evidence="3"/>
<keyword evidence="18" id="KW-1185">Reference proteome</keyword>
<keyword evidence="4" id="KW-1003">Cell membrane</keyword>
<dbReference type="SUPFAM" id="SSF55874">
    <property type="entry name" value="ATPase domain of HSP90 chaperone/DNA topoisomerase II/histidine kinase"/>
    <property type="match status" value="1"/>
</dbReference>
<keyword evidence="13" id="KW-0472">Membrane</keyword>
<keyword evidence="12" id="KW-0902">Two-component regulatory system</keyword>
<dbReference type="CDD" id="cd00130">
    <property type="entry name" value="PAS"/>
    <property type="match status" value="1"/>
</dbReference>
<dbReference type="RefSeq" id="WP_157072965.1">
    <property type="nucleotide sequence ID" value="NZ_LNQR01000083.1"/>
</dbReference>
<feature type="domain" description="PAC" evidence="15">
    <location>
        <begin position="465"/>
        <end position="516"/>
    </location>
</feature>
<dbReference type="PROSITE" id="PS50109">
    <property type="entry name" value="HIS_KIN"/>
    <property type="match status" value="1"/>
</dbReference>
<reference evidence="17 18" key="1">
    <citation type="submission" date="2015-11" db="EMBL/GenBank/DDBJ databases">
        <authorList>
            <person name="Lin W."/>
        </authorList>
    </citation>
    <scope>NUCLEOTIDE SEQUENCE [LARGE SCALE GENOMIC DNA]</scope>
    <source>
        <strain evidence="17 18">HCH-1</strain>
    </source>
</reference>
<dbReference type="GO" id="GO:0004673">
    <property type="term" value="F:protein histidine kinase activity"/>
    <property type="evidence" value="ECO:0007669"/>
    <property type="project" value="UniProtKB-EC"/>
</dbReference>
<evidence type="ECO:0000256" key="4">
    <source>
        <dbReference type="ARBA" id="ARBA00022475"/>
    </source>
</evidence>
<dbReference type="Pfam" id="PF14827">
    <property type="entry name" value="dCache_3"/>
    <property type="match status" value="1"/>
</dbReference>
<dbReference type="InterPro" id="IPR035965">
    <property type="entry name" value="PAS-like_dom_sf"/>
</dbReference>
<dbReference type="PANTHER" id="PTHR43065">
    <property type="entry name" value="SENSOR HISTIDINE KINASE"/>
    <property type="match status" value="1"/>
</dbReference>
<dbReference type="Proteomes" id="UP000060487">
    <property type="component" value="Unassembled WGS sequence"/>
</dbReference>
<dbReference type="InterPro" id="IPR036890">
    <property type="entry name" value="HATPase_C_sf"/>
</dbReference>
<evidence type="ECO:0000256" key="2">
    <source>
        <dbReference type="ARBA" id="ARBA00004651"/>
    </source>
</evidence>
<dbReference type="InterPro" id="IPR036097">
    <property type="entry name" value="HisK_dim/P_sf"/>
</dbReference>
<dbReference type="SUPFAM" id="SSF55785">
    <property type="entry name" value="PYP-like sensor domain (PAS domain)"/>
    <property type="match status" value="1"/>
</dbReference>
<accession>A0ABR5SD66</accession>
<dbReference type="InterPro" id="IPR003594">
    <property type="entry name" value="HATPase_dom"/>
</dbReference>
<evidence type="ECO:0000256" key="5">
    <source>
        <dbReference type="ARBA" id="ARBA00022553"/>
    </source>
</evidence>
<feature type="domain" description="Histidine kinase" evidence="14">
    <location>
        <begin position="554"/>
        <end position="776"/>
    </location>
</feature>